<proteinExistence type="predicted"/>
<reference evidence="3 4" key="1">
    <citation type="submission" date="2019-01" db="EMBL/GenBank/DDBJ databases">
        <authorList>
            <person name="Ramaprasad A."/>
        </authorList>
    </citation>
    <scope>NUCLEOTIDE SEQUENCE [LARGE SCALE GENOMIC DNA]</scope>
</reference>
<feature type="signal peptide" evidence="2">
    <location>
        <begin position="1"/>
        <end position="21"/>
    </location>
</feature>
<accession>A0A449BNB9</accession>
<dbReference type="NCBIfam" id="TIGR01597">
    <property type="entry name" value="PYST-B"/>
    <property type="match status" value="1"/>
</dbReference>
<dbReference type="EMBL" id="LR215059">
    <property type="protein sequence ID" value="VEV54902.1"/>
    <property type="molecule type" value="Genomic_DNA"/>
</dbReference>
<keyword evidence="1" id="KW-0812">Transmembrane</keyword>
<keyword evidence="1" id="KW-1133">Transmembrane helix</keyword>
<evidence type="ECO:0000313" key="3">
    <source>
        <dbReference type="EMBL" id="VEV54902.1"/>
    </source>
</evidence>
<evidence type="ECO:0000256" key="2">
    <source>
        <dbReference type="SAM" id="SignalP"/>
    </source>
</evidence>
<dbReference type="OrthoDB" id="372897at2759"/>
<feature type="chain" id="PRO_5019489330" evidence="2">
    <location>
        <begin position="22"/>
        <end position="249"/>
    </location>
</feature>
<dbReference type="VEuPathDB" id="PlasmoDB:PVVCY_0301730"/>
<organism evidence="3 4">
    <name type="scientific">Plasmodium vinckei vinckei</name>
    <dbReference type="NCBI Taxonomy" id="54757"/>
    <lineage>
        <taxon>Eukaryota</taxon>
        <taxon>Sar</taxon>
        <taxon>Alveolata</taxon>
        <taxon>Apicomplexa</taxon>
        <taxon>Aconoidasida</taxon>
        <taxon>Haemosporida</taxon>
        <taxon>Plasmodiidae</taxon>
        <taxon>Plasmodium</taxon>
        <taxon>Plasmodium (Vinckeia)</taxon>
    </lineage>
</organism>
<dbReference type="Pfam" id="PF09592">
    <property type="entry name" value="DUF2031"/>
    <property type="match status" value="1"/>
</dbReference>
<evidence type="ECO:0000256" key="1">
    <source>
        <dbReference type="SAM" id="Phobius"/>
    </source>
</evidence>
<dbReference type="RefSeq" id="XP_037490120.1">
    <property type="nucleotide sequence ID" value="XM_037634929.1"/>
</dbReference>
<dbReference type="Proteomes" id="UP000290582">
    <property type="component" value="Chromosome PVVCY_03"/>
</dbReference>
<keyword evidence="2" id="KW-0732">Signal</keyword>
<dbReference type="KEGG" id="pvv:PVVCY_0301730"/>
<dbReference type="InterPro" id="IPR006484">
    <property type="entry name" value="PYST_B"/>
</dbReference>
<evidence type="ECO:0000313" key="4">
    <source>
        <dbReference type="Proteomes" id="UP000290582"/>
    </source>
</evidence>
<feature type="transmembrane region" description="Helical" evidence="1">
    <location>
        <begin position="191"/>
        <end position="208"/>
    </location>
</feature>
<dbReference type="GeneID" id="59892942"/>
<name>A0A449BNB9_PLAVN</name>
<gene>
    <name evidence="3" type="ORF">PVVCY_0301730</name>
</gene>
<dbReference type="AlphaFoldDB" id="A0A449BNB9"/>
<keyword evidence="1" id="KW-0472">Membrane</keyword>
<protein>
    <submittedName>
        <fullName evidence="3">Fam-b protein</fullName>
    </submittedName>
</protein>
<feature type="transmembrane region" description="Helical" evidence="1">
    <location>
        <begin position="214"/>
        <end position="230"/>
    </location>
</feature>
<sequence length="249" mass="29457">MKVNILNFVLFSIIICSFEYAKKELYFINERKIYLERNIINFKNNRILADADKQFNLNNFYESTLSLANKFNDYNDDDEDIIYLRNIIDSHAKKYKESNTTPNLNNLDGKTKKLIHKIQKELNEAKKELDNERNGELSIHLIQDKRVIKKSENIFDIDNNKIHNEYNKITLSNCYKKLKKISKSKKSKKNIIIKVMLLIATLFVIVALGIMDQMLLLVIFVGFIFFIIGEDDRLYELQRKLKSNLYILD</sequence>